<dbReference type="SUPFAM" id="SSF56349">
    <property type="entry name" value="DNA breaking-rejoining enzymes"/>
    <property type="match status" value="1"/>
</dbReference>
<dbReference type="InterPro" id="IPR011010">
    <property type="entry name" value="DNA_brk_join_enz"/>
</dbReference>
<keyword evidence="3" id="KW-0238">DNA-binding</keyword>
<evidence type="ECO:0000256" key="4">
    <source>
        <dbReference type="ARBA" id="ARBA00023172"/>
    </source>
</evidence>
<dbReference type="Pfam" id="PF00589">
    <property type="entry name" value="Phage_integrase"/>
    <property type="match status" value="1"/>
</dbReference>
<evidence type="ECO:0000313" key="6">
    <source>
        <dbReference type="EMBL" id="MCK1794096.1"/>
    </source>
</evidence>
<dbReference type="EMBL" id="JAKNRW010000051">
    <property type="protein sequence ID" value="MCK1794096.1"/>
    <property type="molecule type" value="Genomic_DNA"/>
</dbReference>
<evidence type="ECO:0000313" key="7">
    <source>
        <dbReference type="Proteomes" id="UP001299876"/>
    </source>
</evidence>
<evidence type="ECO:0000256" key="3">
    <source>
        <dbReference type="ARBA" id="ARBA00023125"/>
    </source>
</evidence>
<dbReference type="InterPro" id="IPR050090">
    <property type="entry name" value="Tyrosine_recombinase_XerCD"/>
</dbReference>
<dbReference type="PROSITE" id="PS51898">
    <property type="entry name" value="TYR_RECOMBINASE"/>
    <property type="match status" value="1"/>
</dbReference>
<protein>
    <submittedName>
        <fullName evidence="6">Tyrosine-type recombinase/integrase</fullName>
    </submittedName>
</protein>
<name>A0ABT0F8S2_9PSED</name>
<dbReference type="PANTHER" id="PTHR30349">
    <property type="entry name" value="PHAGE INTEGRASE-RELATED"/>
    <property type="match status" value="1"/>
</dbReference>
<evidence type="ECO:0000256" key="1">
    <source>
        <dbReference type="ARBA" id="ARBA00008857"/>
    </source>
</evidence>
<keyword evidence="7" id="KW-1185">Reference proteome</keyword>
<dbReference type="RefSeq" id="WP_247294374.1">
    <property type="nucleotide sequence ID" value="NZ_JAKNRW010000051.1"/>
</dbReference>
<feature type="domain" description="Tyr recombinase" evidence="5">
    <location>
        <begin position="305"/>
        <end position="487"/>
    </location>
</feature>
<keyword evidence="4" id="KW-0233">DNA recombination</keyword>
<comment type="similarity">
    <text evidence="1">Belongs to the 'phage' integrase family.</text>
</comment>
<dbReference type="Proteomes" id="UP001299876">
    <property type="component" value="Unassembled WGS sequence"/>
</dbReference>
<evidence type="ECO:0000259" key="5">
    <source>
        <dbReference type="PROSITE" id="PS51898"/>
    </source>
</evidence>
<sequence>MADNLIQKKGESTWYVRLAVPADVRAAMGGKTVLIRSLQTGLRSKAMERRLAVLAEWKEAIARARGKRASRGDKWKDPVATLSHGFAQATRQLKTDVALGEIDDQTTFAPDEIEALYRGLFDDSPEGKARREKADRVYAMTGMDGEIANIGFAQEMAMEFMAKVLGVTQELSLVEEAEARLILNDPKAHKPKSPITTARLKTYREFRESRGGAPKHVDQQVGKMERLSKFLREKELPLDFDTVDLWLKSLDRAPATLGQHLLAGTAFWKWAMKYDSAWREEYKDKMNPFIGHELPQGGGSEIAGLSRQIYTRDDTLKLHQAALDNGDKPLADLIALGWYTGGRIEELCRLNKDSVITVDDIQCFDFPKSKRKASKRVVPIHPSLLPIIDRLREDTTDTFLIPTSSHDHYGKRSHAISKAFGRLRTAAGFSRLHVFHSFRHTVVTELIRADVPDALAKELVGHITGTVTHDVYSKGASTAQKLAAISKLPIIPV</sequence>
<keyword evidence="2" id="KW-0229">DNA integration</keyword>
<proteinExistence type="inferred from homology"/>
<comment type="caution">
    <text evidence="6">The sequence shown here is derived from an EMBL/GenBank/DDBJ whole genome shotgun (WGS) entry which is preliminary data.</text>
</comment>
<reference evidence="6 7" key="1">
    <citation type="submission" date="2022-02" db="EMBL/GenBank/DDBJ databases">
        <title>Comparative genomics of the first Antarctic Pseudomonas spp. capable of biotransforming 2,4,6-Trinitrotoluene.</title>
        <authorList>
            <person name="Cabrera M.A."/>
            <person name="Marquez S.L."/>
            <person name="Perez-Donoso J.M."/>
        </authorList>
    </citation>
    <scope>NUCLEOTIDE SEQUENCE [LARGE SCALE GENOMIC DNA]</scope>
    <source>
        <strain evidence="6 7">TNT19</strain>
    </source>
</reference>
<evidence type="ECO:0000256" key="2">
    <source>
        <dbReference type="ARBA" id="ARBA00022908"/>
    </source>
</evidence>
<gene>
    <name evidence="6" type="ORF">L9059_28715</name>
</gene>
<dbReference type="Gene3D" id="1.10.443.10">
    <property type="entry name" value="Intergrase catalytic core"/>
    <property type="match status" value="1"/>
</dbReference>
<accession>A0ABT0F8S2</accession>
<dbReference type="Pfam" id="PF20172">
    <property type="entry name" value="DUF6538"/>
    <property type="match status" value="1"/>
</dbReference>
<dbReference type="PANTHER" id="PTHR30349:SF41">
    <property type="entry name" value="INTEGRASE_RECOMBINASE PROTEIN MJ0367-RELATED"/>
    <property type="match status" value="1"/>
</dbReference>
<organism evidence="6 7">
    <name type="scientific">Pseudomonas violetae</name>
    <dbReference type="NCBI Taxonomy" id="2915813"/>
    <lineage>
        <taxon>Bacteria</taxon>
        <taxon>Pseudomonadati</taxon>
        <taxon>Pseudomonadota</taxon>
        <taxon>Gammaproteobacteria</taxon>
        <taxon>Pseudomonadales</taxon>
        <taxon>Pseudomonadaceae</taxon>
        <taxon>Pseudomonas</taxon>
    </lineage>
</organism>
<dbReference type="InterPro" id="IPR013762">
    <property type="entry name" value="Integrase-like_cat_sf"/>
</dbReference>
<dbReference type="InterPro" id="IPR046668">
    <property type="entry name" value="DUF6538"/>
</dbReference>
<dbReference type="InterPro" id="IPR002104">
    <property type="entry name" value="Integrase_catalytic"/>
</dbReference>